<evidence type="ECO:0000313" key="3">
    <source>
        <dbReference type="Proteomes" id="UP000037069"/>
    </source>
</evidence>
<reference evidence="2 3" key="1">
    <citation type="journal article" date="2015" name="Nat. Commun.">
        <title>Lucilia cuprina genome unlocks parasitic fly biology to underpin future interventions.</title>
        <authorList>
            <person name="Anstead C.A."/>
            <person name="Korhonen P.K."/>
            <person name="Young N.D."/>
            <person name="Hall R.S."/>
            <person name="Jex A.R."/>
            <person name="Murali S.C."/>
            <person name="Hughes D.S."/>
            <person name="Lee S.F."/>
            <person name="Perry T."/>
            <person name="Stroehlein A.J."/>
            <person name="Ansell B.R."/>
            <person name="Breugelmans B."/>
            <person name="Hofmann A."/>
            <person name="Qu J."/>
            <person name="Dugan S."/>
            <person name="Lee S.L."/>
            <person name="Chao H."/>
            <person name="Dinh H."/>
            <person name="Han Y."/>
            <person name="Doddapaneni H.V."/>
            <person name="Worley K.C."/>
            <person name="Muzny D.M."/>
            <person name="Ioannidis P."/>
            <person name="Waterhouse R.M."/>
            <person name="Zdobnov E.M."/>
            <person name="James P.J."/>
            <person name="Bagnall N.H."/>
            <person name="Kotze A.C."/>
            <person name="Gibbs R.A."/>
            <person name="Richards S."/>
            <person name="Batterham P."/>
            <person name="Gasser R.B."/>
        </authorList>
    </citation>
    <scope>NUCLEOTIDE SEQUENCE [LARGE SCALE GENOMIC DNA]</scope>
    <source>
        <strain evidence="2 3">LS</strain>
        <tissue evidence="2">Full body</tissue>
    </source>
</reference>
<organism evidence="2 3">
    <name type="scientific">Lucilia cuprina</name>
    <name type="common">Green bottle fly</name>
    <name type="synonym">Australian sheep blowfly</name>
    <dbReference type="NCBI Taxonomy" id="7375"/>
    <lineage>
        <taxon>Eukaryota</taxon>
        <taxon>Metazoa</taxon>
        <taxon>Ecdysozoa</taxon>
        <taxon>Arthropoda</taxon>
        <taxon>Hexapoda</taxon>
        <taxon>Insecta</taxon>
        <taxon>Pterygota</taxon>
        <taxon>Neoptera</taxon>
        <taxon>Endopterygota</taxon>
        <taxon>Diptera</taxon>
        <taxon>Brachycera</taxon>
        <taxon>Muscomorpha</taxon>
        <taxon>Oestroidea</taxon>
        <taxon>Calliphoridae</taxon>
        <taxon>Luciliinae</taxon>
        <taxon>Lucilia</taxon>
    </lineage>
</organism>
<feature type="region of interest" description="Disordered" evidence="1">
    <location>
        <begin position="1"/>
        <end position="34"/>
    </location>
</feature>
<evidence type="ECO:0000313" key="2">
    <source>
        <dbReference type="EMBL" id="KNC35001.1"/>
    </source>
</evidence>
<proteinExistence type="predicted"/>
<gene>
    <name evidence="2" type="ORF">FF38_02592</name>
</gene>
<dbReference type="OrthoDB" id="6630968at2759"/>
<name>A0A0L0CS01_LUCCU</name>
<comment type="caution">
    <text evidence="2">The sequence shown here is derived from an EMBL/GenBank/DDBJ whole genome shotgun (WGS) entry which is preliminary data.</text>
</comment>
<dbReference type="OMA" id="RVMQRHF"/>
<protein>
    <submittedName>
        <fullName evidence="2">Uncharacterized protein</fullName>
    </submittedName>
</protein>
<dbReference type="Proteomes" id="UP000037069">
    <property type="component" value="Unassembled WGS sequence"/>
</dbReference>
<dbReference type="EMBL" id="JRES01000002">
    <property type="protein sequence ID" value="KNC35001.1"/>
    <property type="molecule type" value="Genomic_DNA"/>
</dbReference>
<evidence type="ECO:0000256" key="1">
    <source>
        <dbReference type="SAM" id="MobiDB-lite"/>
    </source>
</evidence>
<dbReference type="AlphaFoldDB" id="A0A0L0CS01"/>
<keyword evidence="3" id="KW-1185">Reference proteome</keyword>
<sequence length="347" mass="39662">MRERSHTTPRRRGPKQPLPQDALYNDSFDSQESPYYTIDNTEDIYSTTLLPSQRCYVDPWDLENYDYVRKKIEQPISPRPQEYYETSLSPSPIEEPMYSNYYYDREPIEVPPRMASTMPRNRRRSSHYQCQMECCQPQPQRRRPSGLYDVGGVDKCDDYMTLHMAQKFQNALNLEDVEQNIYTGFGGLSSSSSTEPHSSLGDDYHTMTLHRHVSNYGALPQRRISKPAPKLEFPSPPPMPPTYDYCNPYATLPPCCSVSDCYECLSQVQQQQIYGTHSIYGTSQATGPSSCYGCAGMTGSQTLGRRPSSSLYSGIYSSKFGMSKKGLLQIDYSCSWNDLDRVMGKNY</sequence>
<accession>A0A0L0CS01</accession>